<sequence length="188" mass="20970">MNAVTHTMDPSEAAGAPAGGKRAAQVVALFREHNAALVAFLRARLNSLADAQEVAQEVYLKLLSLDEATRIDSPRAFLFRAASNLAVDRLRMRNVRALAPADPDSDDWHVTPIPEQHASAVEQWQGLRQSLDELPPKTSRAFVMHVVDGRDFATIARDMKLSERMVRYHVANALAHCRERRDRAENPQ</sequence>
<dbReference type="Gene3D" id="1.10.10.10">
    <property type="entry name" value="Winged helix-like DNA-binding domain superfamily/Winged helix DNA-binding domain"/>
    <property type="match status" value="1"/>
</dbReference>
<protein>
    <submittedName>
        <fullName evidence="5">RNA polymerase subunit sigma</fullName>
    </submittedName>
</protein>
<dbReference type="Pfam" id="PF08281">
    <property type="entry name" value="Sigma70_r4_2"/>
    <property type="match status" value="1"/>
</dbReference>
<dbReference type="Gene3D" id="1.10.1740.10">
    <property type="match status" value="1"/>
</dbReference>
<keyword evidence="4" id="KW-0804">Transcription</keyword>
<evidence type="ECO:0000256" key="4">
    <source>
        <dbReference type="ARBA" id="ARBA00023163"/>
    </source>
</evidence>
<comment type="similarity">
    <text evidence="1">Belongs to the sigma-70 factor family. ECF subfamily.</text>
</comment>
<dbReference type="GO" id="GO:0003677">
    <property type="term" value="F:DNA binding"/>
    <property type="evidence" value="ECO:0007669"/>
    <property type="project" value="InterPro"/>
</dbReference>
<dbReference type="SUPFAM" id="SSF88946">
    <property type="entry name" value="Sigma2 domain of RNA polymerase sigma factors"/>
    <property type="match status" value="1"/>
</dbReference>
<gene>
    <name evidence="5" type="ORF">BJI69_06300</name>
</gene>
<keyword evidence="2" id="KW-0805">Transcription regulation</keyword>
<dbReference type="InterPro" id="IPR007627">
    <property type="entry name" value="RNA_pol_sigma70_r2"/>
</dbReference>
<evidence type="ECO:0000313" key="5">
    <source>
        <dbReference type="EMBL" id="APG03559.1"/>
    </source>
</evidence>
<dbReference type="Proteomes" id="UP000182987">
    <property type="component" value="Chromosome"/>
</dbReference>
<dbReference type="InterPro" id="IPR036388">
    <property type="entry name" value="WH-like_DNA-bd_sf"/>
</dbReference>
<dbReference type="Pfam" id="PF04542">
    <property type="entry name" value="Sigma70_r2"/>
    <property type="match status" value="1"/>
</dbReference>
<dbReference type="GO" id="GO:0006352">
    <property type="term" value="P:DNA-templated transcription initiation"/>
    <property type="evidence" value="ECO:0007669"/>
    <property type="project" value="InterPro"/>
</dbReference>
<dbReference type="InterPro" id="IPR013325">
    <property type="entry name" value="RNA_pol_sigma_r2"/>
</dbReference>
<evidence type="ECO:0000256" key="1">
    <source>
        <dbReference type="ARBA" id="ARBA00010641"/>
    </source>
</evidence>
<dbReference type="KEGG" id="lrz:BJI69_06300"/>
<dbReference type="NCBIfam" id="TIGR02937">
    <property type="entry name" value="sigma70-ECF"/>
    <property type="match status" value="1"/>
</dbReference>
<reference evidence="6" key="1">
    <citation type="submission" date="2016-09" db="EMBL/GenBank/DDBJ databases">
        <authorList>
            <person name="Lysoe E."/>
        </authorList>
    </citation>
    <scope>NUCLEOTIDE SEQUENCE [LARGE SCALE GENOMIC DNA]</scope>
    <source>
        <strain evidence="6">LJ96T</strain>
    </source>
</reference>
<dbReference type="GO" id="GO:0016987">
    <property type="term" value="F:sigma factor activity"/>
    <property type="evidence" value="ECO:0007669"/>
    <property type="project" value="UniProtKB-KW"/>
</dbReference>
<dbReference type="EMBL" id="CP017480">
    <property type="protein sequence ID" value="APG03559.1"/>
    <property type="molecule type" value="Genomic_DNA"/>
</dbReference>
<dbReference type="PANTHER" id="PTHR43133:SF63">
    <property type="entry name" value="RNA POLYMERASE SIGMA FACTOR FECI-RELATED"/>
    <property type="match status" value="1"/>
</dbReference>
<dbReference type="STRING" id="1440763.BJI69_06300"/>
<keyword evidence="6" id="KW-1185">Reference proteome</keyword>
<dbReference type="PANTHER" id="PTHR43133">
    <property type="entry name" value="RNA POLYMERASE ECF-TYPE SIGMA FACTO"/>
    <property type="match status" value="1"/>
</dbReference>
<evidence type="ECO:0000256" key="3">
    <source>
        <dbReference type="ARBA" id="ARBA00023082"/>
    </source>
</evidence>
<dbReference type="InterPro" id="IPR039425">
    <property type="entry name" value="RNA_pol_sigma-70-like"/>
</dbReference>
<dbReference type="InterPro" id="IPR013324">
    <property type="entry name" value="RNA_pol_sigma_r3/r4-like"/>
</dbReference>
<dbReference type="AlphaFoldDB" id="A0A0G9HHR9"/>
<dbReference type="SUPFAM" id="SSF88659">
    <property type="entry name" value="Sigma3 and sigma4 domains of RNA polymerase sigma factors"/>
    <property type="match status" value="1"/>
</dbReference>
<name>A0A0G9HHR9_9GAMM</name>
<dbReference type="PATRIC" id="fig|1440763.5.peg.26"/>
<dbReference type="InterPro" id="IPR013249">
    <property type="entry name" value="RNA_pol_sigma70_r4_t2"/>
</dbReference>
<dbReference type="RefSeq" id="WP_046965715.1">
    <property type="nucleotide sequence ID" value="NZ_JPLB01000001.1"/>
</dbReference>
<evidence type="ECO:0000256" key="2">
    <source>
        <dbReference type="ARBA" id="ARBA00023015"/>
    </source>
</evidence>
<organism evidence="5 6">
    <name type="scientific">Luteibacter rhizovicinus DSM 16549</name>
    <dbReference type="NCBI Taxonomy" id="1440763"/>
    <lineage>
        <taxon>Bacteria</taxon>
        <taxon>Pseudomonadati</taxon>
        <taxon>Pseudomonadota</taxon>
        <taxon>Gammaproteobacteria</taxon>
        <taxon>Lysobacterales</taxon>
        <taxon>Rhodanobacteraceae</taxon>
        <taxon>Luteibacter</taxon>
    </lineage>
</organism>
<accession>A0A0G9HHR9</accession>
<proteinExistence type="inferred from homology"/>
<dbReference type="InterPro" id="IPR014284">
    <property type="entry name" value="RNA_pol_sigma-70_dom"/>
</dbReference>
<evidence type="ECO:0000313" key="6">
    <source>
        <dbReference type="Proteomes" id="UP000182987"/>
    </source>
</evidence>
<keyword evidence="3" id="KW-0731">Sigma factor</keyword>